<dbReference type="PANTHER" id="PTHR11717:SF7">
    <property type="entry name" value="LOW MOLECULAR WEIGHT PHOSPHOTYROSINE PROTEIN PHOSPHATASE"/>
    <property type="match status" value="1"/>
</dbReference>
<protein>
    <recommendedName>
        <fullName evidence="2">protein-tyrosine-phosphatase</fullName>
        <ecNumber evidence="2">3.1.3.48</ecNumber>
    </recommendedName>
</protein>
<dbReference type="PRINTS" id="PR00719">
    <property type="entry name" value="LMWPTPASE"/>
</dbReference>
<evidence type="ECO:0000313" key="6">
    <source>
        <dbReference type="EMBL" id="SVD80709.1"/>
    </source>
</evidence>
<evidence type="ECO:0000256" key="2">
    <source>
        <dbReference type="ARBA" id="ARBA00013064"/>
    </source>
</evidence>
<organism evidence="6">
    <name type="scientific">marine metagenome</name>
    <dbReference type="NCBI Taxonomy" id="408172"/>
    <lineage>
        <taxon>unclassified sequences</taxon>
        <taxon>metagenomes</taxon>
        <taxon>ecological metagenomes</taxon>
    </lineage>
</organism>
<evidence type="ECO:0000256" key="3">
    <source>
        <dbReference type="ARBA" id="ARBA00022801"/>
    </source>
</evidence>
<dbReference type="GO" id="GO:0004725">
    <property type="term" value="F:protein tyrosine phosphatase activity"/>
    <property type="evidence" value="ECO:0007669"/>
    <property type="project" value="UniProtKB-EC"/>
</dbReference>
<dbReference type="AlphaFoldDB" id="A0A382YCJ2"/>
<dbReference type="InterPro" id="IPR017867">
    <property type="entry name" value="Tyr_phospatase_low_mol_wt"/>
</dbReference>
<evidence type="ECO:0000259" key="5">
    <source>
        <dbReference type="SMART" id="SM00226"/>
    </source>
</evidence>
<keyword evidence="4" id="KW-0904">Protein phosphatase</keyword>
<dbReference type="InterPro" id="IPR036196">
    <property type="entry name" value="Ptyr_pPase_sf"/>
</dbReference>
<dbReference type="EMBL" id="UINC01174532">
    <property type="protein sequence ID" value="SVD80709.1"/>
    <property type="molecule type" value="Genomic_DNA"/>
</dbReference>
<evidence type="ECO:0000256" key="4">
    <source>
        <dbReference type="ARBA" id="ARBA00022912"/>
    </source>
</evidence>
<dbReference type="SUPFAM" id="SSF52788">
    <property type="entry name" value="Phosphotyrosine protein phosphatases I"/>
    <property type="match status" value="1"/>
</dbReference>
<dbReference type="PANTHER" id="PTHR11717">
    <property type="entry name" value="LOW MOLECULAR WEIGHT PROTEIN TYROSINE PHOSPHATASE"/>
    <property type="match status" value="1"/>
</dbReference>
<comment type="similarity">
    <text evidence="1">Belongs to the low molecular weight phosphotyrosine protein phosphatase family.</text>
</comment>
<reference evidence="6" key="1">
    <citation type="submission" date="2018-05" db="EMBL/GenBank/DDBJ databases">
        <authorList>
            <person name="Lanie J.A."/>
            <person name="Ng W.-L."/>
            <person name="Kazmierczak K.M."/>
            <person name="Andrzejewski T.M."/>
            <person name="Davidsen T.M."/>
            <person name="Wayne K.J."/>
            <person name="Tettelin H."/>
            <person name="Glass J.I."/>
            <person name="Rusch D."/>
            <person name="Podicherti R."/>
            <person name="Tsui H.-C.T."/>
            <person name="Winkler M.E."/>
        </authorList>
    </citation>
    <scope>NUCLEOTIDE SEQUENCE</scope>
</reference>
<dbReference type="SMART" id="SM00226">
    <property type="entry name" value="LMWPc"/>
    <property type="match status" value="1"/>
</dbReference>
<accession>A0A382YCJ2</accession>
<dbReference type="InterPro" id="IPR023485">
    <property type="entry name" value="Ptyr_pPase"/>
</dbReference>
<dbReference type="Pfam" id="PF01451">
    <property type="entry name" value="LMWPc"/>
    <property type="match status" value="1"/>
</dbReference>
<dbReference type="InterPro" id="IPR050438">
    <property type="entry name" value="LMW_PTPase"/>
</dbReference>
<feature type="domain" description="Phosphotyrosine protein phosphatase I" evidence="5">
    <location>
        <begin position="4"/>
        <end position="167"/>
    </location>
</feature>
<evidence type="ECO:0000256" key="1">
    <source>
        <dbReference type="ARBA" id="ARBA00011063"/>
    </source>
</evidence>
<keyword evidence="3" id="KW-0378">Hydrolase</keyword>
<dbReference type="Gene3D" id="3.40.50.2300">
    <property type="match status" value="1"/>
</dbReference>
<gene>
    <name evidence="6" type="ORF">METZ01_LOCUS433563</name>
</gene>
<proteinExistence type="inferred from homology"/>
<dbReference type="EC" id="3.1.3.48" evidence="2"/>
<sequence>MTRPTVCFVCTGNAARSVMARAMFADRAPDWRAVGAGTLVLEGLPMSRRTSTALADHGLADPDHRSRQFGGDHADVDLVVAMEPSHVAWIRCHYPEMAGRTASLPRLVRELPAGDGTDLADRLEAMALAEVEVADWEEIVDPASGEQADFDACAATLDGLIDVLVERLGSVG</sequence>
<name>A0A382YCJ2_9ZZZZ</name>